<feature type="chain" id="PRO_5032924289" evidence="1">
    <location>
        <begin position="35"/>
        <end position="390"/>
    </location>
</feature>
<feature type="signal peptide" evidence="1">
    <location>
        <begin position="1"/>
        <end position="34"/>
    </location>
</feature>
<comment type="caution">
    <text evidence="3">The sequence shown here is derived from an EMBL/GenBank/DDBJ whole genome shotgun (WGS) entry which is preliminary data.</text>
</comment>
<dbReference type="Pfam" id="PF00144">
    <property type="entry name" value="Beta-lactamase"/>
    <property type="match status" value="1"/>
</dbReference>
<protein>
    <submittedName>
        <fullName evidence="3">Serine hydrolase</fullName>
    </submittedName>
</protein>
<evidence type="ECO:0000313" key="3">
    <source>
        <dbReference type="EMBL" id="MWV26283.1"/>
    </source>
</evidence>
<keyword evidence="4" id="KW-1185">Reference proteome</keyword>
<accession>A0A844X8Y6</accession>
<reference evidence="3 4" key="1">
    <citation type="submission" date="2019-12" db="EMBL/GenBank/DDBJ databases">
        <authorList>
            <person name="Lee S.D."/>
        </authorList>
    </citation>
    <scope>NUCLEOTIDE SEQUENCE [LARGE SCALE GENOMIC DNA]</scope>
    <source>
        <strain evidence="3 4">GH3-10</strain>
    </source>
</reference>
<proteinExistence type="predicted"/>
<reference evidence="3 4" key="2">
    <citation type="submission" date="2020-02" db="EMBL/GenBank/DDBJ databases">
        <title>Erythrobacter dongmakensis sp. nov., isolated from a tidal mudflat.</title>
        <authorList>
            <person name="Kim I.S."/>
        </authorList>
    </citation>
    <scope>NUCLEOTIDE SEQUENCE [LARGE SCALE GENOMIC DNA]</scope>
    <source>
        <strain evidence="3 4">GH3-10</strain>
    </source>
</reference>
<gene>
    <name evidence="3" type="ORF">GRF63_00055</name>
</gene>
<dbReference type="GO" id="GO:0016787">
    <property type="term" value="F:hydrolase activity"/>
    <property type="evidence" value="ECO:0007669"/>
    <property type="project" value="UniProtKB-KW"/>
</dbReference>
<dbReference type="Gene3D" id="3.40.710.10">
    <property type="entry name" value="DD-peptidase/beta-lactamase superfamily"/>
    <property type="match status" value="1"/>
</dbReference>
<dbReference type="PANTHER" id="PTHR43283:SF7">
    <property type="entry name" value="BETA-LACTAMASE-RELATED DOMAIN-CONTAINING PROTEIN"/>
    <property type="match status" value="1"/>
</dbReference>
<keyword evidence="3" id="KW-0378">Hydrolase</keyword>
<name>A0A844X8Y6_9SPHN</name>
<dbReference type="RefSeq" id="WP_160483991.1">
    <property type="nucleotide sequence ID" value="NZ_WUBR01000001.1"/>
</dbReference>
<organism evidence="3 4">
    <name type="scientific">Aurantiacibacter rhizosphaerae</name>
    <dbReference type="NCBI Taxonomy" id="2691582"/>
    <lineage>
        <taxon>Bacteria</taxon>
        <taxon>Pseudomonadati</taxon>
        <taxon>Pseudomonadota</taxon>
        <taxon>Alphaproteobacteria</taxon>
        <taxon>Sphingomonadales</taxon>
        <taxon>Erythrobacteraceae</taxon>
        <taxon>Aurantiacibacter</taxon>
    </lineage>
</organism>
<dbReference type="PANTHER" id="PTHR43283">
    <property type="entry name" value="BETA-LACTAMASE-RELATED"/>
    <property type="match status" value="1"/>
</dbReference>
<dbReference type="SUPFAM" id="SSF56601">
    <property type="entry name" value="beta-lactamase/transpeptidase-like"/>
    <property type="match status" value="1"/>
</dbReference>
<evidence type="ECO:0000256" key="1">
    <source>
        <dbReference type="SAM" id="SignalP"/>
    </source>
</evidence>
<feature type="domain" description="Beta-lactamase-related" evidence="2">
    <location>
        <begin position="84"/>
        <end position="375"/>
    </location>
</feature>
<dbReference type="InterPro" id="IPR050789">
    <property type="entry name" value="Diverse_Enzym_Activities"/>
</dbReference>
<dbReference type="InterPro" id="IPR012338">
    <property type="entry name" value="Beta-lactam/transpept-like"/>
</dbReference>
<evidence type="ECO:0000313" key="4">
    <source>
        <dbReference type="Proteomes" id="UP000461409"/>
    </source>
</evidence>
<sequence length="390" mass="42103">MTLRSLPSRPPARSPRVFPSILSGLGLAALALLAACSQDGPPPDPPLPEGALEAVVDDPGVPREKLARAVDALFSDDDVGETQAVVVMHAGEVVAERYAEGFEPEMRFVGWSLSKSVTAVLTGMMVADGRMALNGAAHVPQWQRMGDPRSGITLRHLLQMRSGLRHKEGSEPAYKSDDVRMLFLDGRANTAGWAEAQSLEHEPGTTFAYSSATTAILSDILADTVAPDADSETRQQAMQEFVDARLAVPLGMTSLTGEYDASGTLLGASSFWATARDWAKFGEFLRNYGSIAGAQIVPRGWIEFMRSPSPASPDYGGQLWLNRPSGTEREVLFGGNHGEDIFGAVGHLGQYIIVAPERRLTIVRLGWTQEENRDSLTQDLADIVALYPSR</sequence>
<evidence type="ECO:0000259" key="2">
    <source>
        <dbReference type="Pfam" id="PF00144"/>
    </source>
</evidence>
<dbReference type="AlphaFoldDB" id="A0A844X8Y6"/>
<keyword evidence="1" id="KW-0732">Signal</keyword>
<dbReference type="InterPro" id="IPR001466">
    <property type="entry name" value="Beta-lactam-related"/>
</dbReference>
<dbReference type="EMBL" id="WUBR01000001">
    <property type="protein sequence ID" value="MWV26283.1"/>
    <property type="molecule type" value="Genomic_DNA"/>
</dbReference>
<dbReference type="Proteomes" id="UP000461409">
    <property type="component" value="Unassembled WGS sequence"/>
</dbReference>